<evidence type="ECO:0000259" key="1">
    <source>
        <dbReference type="Pfam" id="PF05305"/>
    </source>
</evidence>
<dbReference type="EMBL" id="MVHE01000029">
    <property type="protein sequence ID" value="ORA19393.1"/>
    <property type="molecule type" value="Genomic_DNA"/>
</dbReference>
<dbReference type="Pfam" id="PF05305">
    <property type="entry name" value="DUF732"/>
    <property type="match status" value="1"/>
</dbReference>
<organism evidence="2 3">
    <name type="scientific">Mycobacterium angelicum</name>
    <dbReference type="NCBI Taxonomy" id="470074"/>
    <lineage>
        <taxon>Bacteria</taxon>
        <taxon>Bacillati</taxon>
        <taxon>Actinomycetota</taxon>
        <taxon>Actinomycetes</taxon>
        <taxon>Mycobacteriales</taxon>
        <taxon>Mycobacteriaceae</taxon>
        <taxon>Mycobacterium</taxon>
    </lineage>
</organism>
<comment type="caution">
    <text evidence="2">The sequence shown here is derived from an EMBL/GenBank/DDBJ whole genome shotgun (WGS) entry which is preliminary data.</text>
</comment>
<feature type="non-terminal residue" evidence="2">
    <location>
        <position position="181"/>
    </location>
</feature>
<dbReference type="InterPro" id="IPR007969">
    <property type="entry name" value="DUF732"/>
</dbReference>
<feature type="domain" description="DUF732" evidence="1">
    <location>
        <begin position="42"/>
        <end position="124"/>
    </location>
</feature>
<dbReference type="Proteomes" id="UP000192284">
    <property type="component" value="Unassembled WGS sequence"/>
</dbReference>
<sequence length="181" mass="19399">METPAMSSHITSRAACLLATATMLFTGAAIWRSGPAAADPSQDDQFLALLEQLEIPALRNVPSLIVTAHKVCNKLDSGMPVDAVVDALIKNAYEVDPPEQMYPVDRVVRTETRFVIASVEAYCPANQGKIASASPTRHVTDMPTTRPQFRSVRAVTLAEDGGYPRIVALTGAVSPRQATPP</sequence>
<name>A0A1W9ZP24_MYCAN</name>
<evidence type="ECO:0000313" key="3">
    <source>
        <dbReference type="Proteomes" id="UP000192284"/>
    </source>
</evidence>
<gene>
    <name evidence="2" type="ORF">BST12_17525</name>
</gene>
<reference evidence="2 3" key="1">
    <citation type="submission" date="2017-02" db="EMBL/GenBank/DDBJ databases">
        <title>The new phylogeny of genus Mycobacterium.</title>
        <authorList>
            <person name="Tortoli E."/>
            <person name="Trovato A."/>
            <person name="Cirillo D.M."/>
        </authorList>
    </citation>
    <scope>NUCLEOTIDE SEQUENCE [LARGE SCALE GENOMIC DNA]</scope>
    <source>
        <strain evidence="2 3">DSM 45057</strain>
    </source>
</reference>
<proteinExistence type="predicted"/>
<protein>
    <recommendedName>
        <fullName evidence="1">DUF732 domain-containing protein</fullName>
    </recommendedName>
</protein>
<accession>A0A1W9ZP24</accession>
<dbReference type="RefSeq" id="WP_245850382.1">
    <property type="nucleotide sequence ID" value="NZ_MVHE01000029.1"/>
</dbReference>
<dbReference type="AlphaFoldDB" id="A0A1W9ZP24"/>
<evidence type="ECO:0000313" key="2">
    <source>
        <dbReference type="EMBL" id="ORA19393.1"/>
    </source>
</evidence>
<keyword evidence="3" id="KW-1185">Reference proteome</keyword>